<evidence type="ECO:0000256" key="8">
    <source>
        <dbReference type="ARBA" id="ARBA00023012"/>
    </source>
</evidence>
<dbReference type="Gene3D" id="1.20.5.1930">
    <property type="match status" value="1"/>
</dbReference>
<evidence type="ECO:0000259" key="10">
    <source>
        <dbReference type="Pfam" id="PF07730"/>
    </source>
</evidence>
<protein>
    <recommendedName>
        <fullName evidence="2">histidine kinase</fullName>
        <ecNumber evidence="2">2.7.13.3</ecNumber>
    </recommendedName>
</protein>
<dbReference type="PANTHER" id="PTHR24421:SF10">
    <property type="entry name" value="NITRATE_NITRITE SENSOR PROTEIN NARQ"/>
    <property type="match status" value="1"/>
</dbReference>
<dbReference type="SUPFAM" id="SSF55874">
    <property type="entry name" value="ATPase domain of HSP90 chaperone/DNA topoisomerase II/histidine kinase"/>
    <property type="match status" value="1"/>
</dbReference>
<evidence type="ECO:0000256" key="7">
    <source>
        <dbReference type="ARBA" id="ARBA00022840"/>
    </source>
</evidence>
<evidence type="ECO:0000256" key="6">
    <source>
        <dbReference type="ARBA" id="ARBA00022777"/>
    </source>
</evidence>
<keyword evidence="3" id="KW-0597">Phosphoprotein</keyword>
<comment type="caution">
    <text evidence="11">The sequence shown here is derived from an EMBL/GenBank/DDBJ whole genome shotgun (WGS) entry which is preliminary data.</text>
</comment>
<proteinExistence type="predicted"/>
<keyword evidence="9" id="KW-0812">Transmembrane</keyword>
<keyword evidence="12" id="KW-1185">Reference proteome</keyword>
<accession>A0ABT6MGM2</accession>
<feature type="transmembrane region" description="Helical" evidence="9">
    <location>
        <begin position="43"/>
        <end position="61"/>
    </location>
</feature>
<dbReference type="EC" id="2.7.13.3" evidence="2"/>
<evidence type="ECO:0000256" key="4">
    <source>
        <dbReference type="ARBA" id="ARBA00022679"/>
    </source>
</evidence>
<gene>
    <name evidence="11" type="ORF">M2280_004721</name>
</gene>
<reference evidence="11 12" key="1">
    <citation type="submission" date="2023-04" db="EMBL/GenBank/DDBJ databases">
        <title>Forest soil microbial communities from Buena Vista Peninsula, Colon Province, Panama.</title>
        <authorList>
            <person name="Bouskill N."/>
        </authorList>
    </citation>
    <scope>NUCLEOTIDE SEQUENCE [LARGE SCALE GENOMIC DNA]</scope>
    <source>
        <strain evidence="11 12">CFH S0262</strain>
    </source>
</reference>
<dbReference type="RefSeq" id="WP_280762743.1">
    <property type="nucleotide sequence ID" value="NZ_JARXVC010000014.1"/>
</dbReference>
<dbReference type="Gene3D" id="3.30.565.10">
    <property type="entry name" value="Histidine kinase-like ATPase, C-terminal domain"/>
    <property type="match status" value="1"/>
</dbReference>
<keyword evidence="9" id="KW-1133">Transmembrane helix</keyword>
<evidence type="ECO:0000256" key="9">
    <source>
        <dbReference type="SAM" id="Phobius"/>
    </source>
</evidence>
<dbReference type="PANTHER" id="PTHR24421">
    <property type="entry name" value="NITRATE/NITRITE SENSOR PROTEIN NARX-RELATED"/>
    <property type="match status" value="1"/>
</dbReference>
<evidence type="ECO:0000313" key="12">
    <source>
        <dbReference type="Proteomes" id="UP001160334"/>
    </source>
</evidence>
<dbReference type="Pfam" id="PF07730">
    <property type="entry name" value="HisKA_3"/>
    <property type="match status" value="1"/>
</dbReference>
<feature type="transmembrane region" description="Helical" evidence="9">
    <location>
        <begin position="68"/>
        <end position="95"/>
    </location>
</feature>
<organism evidence="11 12">
    <name type="scientific">Prescottella agglutinans</name>
    <dbReference type="NCBI Taxonomy" id="1644129"/>
    <lineage>
        <taxon>Bacteria</taxon>
        <taxon>Bacillati</taxon>
        <taxon>Actinomycetota</taxon>
        <taxon>Actinomycetes</taxon>
        <taxon>Mycobacteriales</taxon>
        <taxon>Nocardiaceae</taxon>
        <taxon>Prescottella</taxon>
    </lineage>
</organism>
<dbReference type="InterPro" id="IPR036890">
    <property type="entry name" value="HATPase_C_sf"/>
</dbReference>
<feature type="transmembrane region" description="Helical" evidence="9">
    <location>
        <begin position="126"/>
        <end position="149"/>
    </location>
</feature>
<keyword evidence="5" id="KW-0547">Nucleotide-binding</keyword>
<dbReference type="EMBL" id="JARXVC010000014">
    <property type="protein sequence ID" value="MDH6283473.1"/>
    <property type="molecule type" value="Genomic_DNA"/>
</dbReference>
<evidence type="ECO:0000313" key="11">
    <source>
        <dbReference type="EMBL" id="MDH6283473.1"/>
    </source>
</evidence>
<dbReference type="GO" id="GO:0016301">
    <property type="term" value="F:kinase activity"/>
    <property type="evidence" value="ECO:0007669"/>
    <property type="project" value="UniProtKB-KW"/>
</dbReference>
<dbReference type="InterPro" id="IPR050482">
    <property type="entry name" value="Sensor_HK_TwoCompSys"/>
</dbReference>
<evidence type="ECO:0000256" key="2">
    <source>
        <dbReference type="ARBA" id="ARBA00012438"/>
    </source>
</evidence>
<dbReference type="Proteomes" id="UP001160334">
    <property type="component" value="Unassembled WGS sequence"/>
</dbReference>
<feature type="domain" description="Signal transduction histidine kinase subgroup 3 dimerisation and phosphoacceptor" evidence="10">
    <location>
        <begin position="179"/>
        <end position="244"/>
    </location>
</feature>
<feature type="transmembrane region" description="Helical" evidence="9">
    <location>
        <begin position="21"/>
        <end position="37"/>
    </location>
</feature>
<evidence type="ECO:0000256" key="3">
    <source>
        <dbReference type="ARBA" id="ARBA00022553"/>
    </source>
</evidence>
<name>A0ABT6MGM2_9NOCA</name>
<keyword evidence="4" id="KW-0808">Transferase</keyword>
<keyword evidence="7" id="KW-0067">ATP-binding</keyword>
<keyword evidence="6 11" id="KW-0418">Kinase</keyword>
<keyword evidence="8" id="KW-0902">Two-component regulatory system</keyword>
<evidence type="ECO:0000256" key="1">
    <source>
        <dbReference type="ARBA" id="ARBA00000085"/>
    </source>
</evidence>
<comment type="catalytic activity">
    <reaction evidence="1">
        <text>ATP + protein L-histidine = ADP + protein N-phospho-L-histidine.</text>
        <dbReference type="EC" id="2.7.13.3"/>
    </reaction>
</comment>
<dbReference type="CDD" id="cd16917">
    <property type="entry name" value="HATPase_UhpB-NarQ-NarX-like"/>
    <property type="match status" value="1"/>
</dbReference>
<dbReference type="InterPro" id="IPR011712">
    <property type="entry name" value="Sig_transdc_His_kin_sub3_dim/P"/>
</dbReference>
<evidence type="ECO:0000256" key="5">
    <source>
        <dbReference type="ARBA" id="ARBA00022741"/>
    </source>
</evidence>
<feature type="transmembrane region" description="Helical" evidence="9">
    <location>
        <begin position="101"/>
        <end position="119"/>
    </location>
</feature>
<sequence length="393" mass="41929">MNVLERYQVRLAPLLPRIRDITLILTTITILVGRFVASGDYPVLGFWATSVSVVAATTLWWRRQYPIAIACVGVLVCAVSGSNVMMMLGICTLAVRRHDRWLWILAATGVLTNATSGFLRAGTDSYVSYLGSSLFSVFTYVVLGAYIGLRRKHLEGLHERVRHAEAEREVRAAQARLAERSRIAREMHDVVAHKVSLIALHAGALQMTAAPDASRVHRSAELIADTARAALTDLRSVLGVLRDSSDEDHPDPPQPRLVDLPALVAASREAGIPIAENISADLGSPAPPVLALAAYRVTQEALTNIHKHAAGASTTVEIHGRPGGSLTIEVVNAAPADPATPSGLTGSGAGLVGLRERVRLASGTLEHGPMPDGGWRVFASSPWPDGQSESASN</sequence>
<keyword evidence="9" id="KW-0472">Membrane</keyword>